<organism evidence="2 3">
    <name type="scientific">Pseudomonas fluorescens</name>
    <dbReference type="NCBI Taxonomy" id="294"/>
    <lineage>
        <taxon>Bacteria</taxon>
        <taxon>Pseudomonadati</taxon>
        <taxon>Pseudomonadota</taxon>
        <taxon>Gammaproteobacteria</taxon>
        <taxon>Pseudomonadales</taxon>
        <taxon>Pseudomonadaceae</taxon>
        <taxon>Pseudomonas</taxon>
    </lineage>
</organism>
<dbReference type="SUPFAM" id="SSF49373">
    <property type="entry name" value="Invasin/intimin cell-adhesion fragments"/>
    <property type="match status" value="1"/>
</dbReference>
<dbReference type="AlphaFoldDB" id="A0A5E7HUZ9"/>
<evidence type="ECO:0000256" key="1">
    <source>
        <dbReference type="SAM" id="MobiDB-lite"/>
    </source>
</evidence>
<sequence>MDIQSSIFNELFVLYPVIIRGWVTPVKPQGIAQGGIPKVLYDGETQGLECLIDPWTEMQLASWTMAADDRVDLYVNDNPTPATGKTVAPGEEQQRVRLYLPHGWLNQGVNRLYYKVTRVGGNDESSRDTLALYHLRLPESLDLIIPPDVEHEGVGPELAARGVTFAFTYTNRRHFDSIVFALGDTTVRFDVPDAPAPVNLTLFTDTFQRAGDNPNAVAEFRVFDQLGNAVMSGEKRVDIHLGRLSLLAPTVRGMNGNQFSPTTPEIRVLVPQGSLLPTDTLWVNWQGATAVPEGSYPSPPRLVSAGLEIAVPRSVLAYSLGQRVAVSYFIDRDDKPVESAVLLLDILPLPATALNSPKIVEADANNFLDITALGTKNATIHALLHTLIEAEQPCWLRLEGKKADGTAHDLTLWAGLPARVNSTWINQGFWPQTLANSYLVQLGHGTTLTLKYLVALDKSNIETNAVKFPDRVYTIKSVELVVPTLDRVLDSNGEEVLEGGWTVSTSLTLSGTASKGLEIEVFDDDGSSTVAKGRATADPLTGIWTREVTVAEGKHRLFARSLYHDGDVYSEVRNLTVTTTLEIDPTTMSLDGFQFYLAASPYSAPCDKTAYIHPKAHQTRKAQGGIPPYRYSSSNPNVASVDTTTGQVISIRNGTTEITAHDAHNDHVSYTVSCSNVYELVCNRQKISYAQSLAWMRSIGATLFPAAPHPNEPNPLAQTVSVSFYSDPGDATYHYWCTTMLWDGGNFTTIASINRAGILSSGGYGTTPNILAPSIGYRPRN</sequence>
<reference evidence="2 3" key="1">
    <citation type="submission" date="2019-09" db="EMBL/GenBank/DDBJ databases">
        <authorList>
            <person name="Chandra G."/>
            <person name="Truman W A."/>
        </authorList>
    </citation>
    <scope>NUCLEOTIDE SEQUENCE [LARGE SCALE GENOMIC DNA]</scope>
    <source>
        <strain evidence="2">PS847</strain>
    </source>
</reference>
<dbReference type="Gene3D" id="2.60.40.1080">
    <property type="match status" value="1"/>
</dbReference>
<evidence type="ECO:0000313" key="2">
    <source>
        <dbReference type="EMBL" id="VVO67126.1"/>
    </source>
</evidence>
<accession>A0A5E7HUZ9</accession>
<evidence type="ECO:0008006" key="4">
    <source>
        <dbReference type="Google" id="ProtNLM"/>
    </source>
</evidence>
<dbReference type="EMBL" id="CABVIC010000001">
    <property type="protein sequence ID" value="VVO67126.1"/>
    <property type="molecule type" value="Genomic_DNA"/>
</dbReference>
<name>A0A5E7HUZ9_PSEFL</name>
<evidence type="ECO:0000313" key="3">
    <source>
        <dbReference type="Proteomes" id="UP000326067"/>
    </source>
</evidence>
<dbReference type="Proteomes" id="UP000326067">
    <property type="component" value="Unassembled WGS sequence"/>
</dbReference>
<dbReference type="InterPro" id="IPR008964">
    <property type="entry name" value="Invasin/intimin_cell_adhesion"/>
</dbReference>
<feature type="region of interest" description="Disordered" evidence="1">
    <location>
        <begin position="618"/>
        <end position="639"/>
    </location>
</feature>
<dbReference type="Pfam" id="PF26182">
    <property type="entry name" value="Ig_NUP210_5th"/>
    <property type="match status" value="1"/>
</dbReference>
<proteinExistence type="predicted"/>
<dbReference type="RefSeq" id="WP_150635402.1">
    <property type="nucleotide sequence ID" value="NZ_CABVIC010000001.1"/>
</dbReference>
<gene>
    <name evidence="2" type="ORF">PS847_01108</name>
</gene>
<protein>
    <recommendedName>
        <fullName evidence="4">BIG2 domain-containing protein</fullName>
    </recommendedName>
</protein>